<evidence type="ECO:0000313" key="4">
    <source>
        <dbReference type="EMBL" id="MBS2554550.1"/>
    </source>
</evidence>
<evidence type="ECO:0000313" key="5">
    <source>
        <dbReference type="Proteomes" id="UP000730482"/>
    </source>
</evidence>
<evidence type="ECO:0000256" key="2">
    <source>
        <dbReference type="ARBA" id="ARBA00023315"/>
    </source>
</evidence>
<gene>
    <name evidence="4" type="ORF">KGQ19_47625</name>
</gene>
<dbReference type="Proteomes" id="UP000730482">
    <property type="component" value="Unassembled WGS sequence"/>
</dbReference>
<dbReference type="InterPro" id="IPR016039">
    <property type="entry name" value="Thiolase-like"/>
</dbReference>
<accession>A0ABS5L900</accession>
<protein>
    <submittedName>
        <fullName evidence="4">Hydroxymethylglutaryl-CoA synthase family protein</fullName>
    </submittedName>
</protein>
<feature type="domain" description="Beta-ketoacyl-[acyl-carrier-protein] synthase III C-terminal" evidence="3">
    <location>
        <begin position="210"/>
        <end position="288"/>
    </location>
</feature>
<dbReference type="InterPro" id="IPR013747">
    <property type="entry name" value="ACP_syn_III_C"/>
</dbReference>
<sequence>MRGILGWGVHLPYRRLDRTAIAPVAGTGGGTGTRAVASYDEDTTTMGVAAARAALHPAGGAVSTLWFTTTAPAYQDRTNATALHAALRLPRTTAAYDATGAVRCTVAALDAALNAGPATGTHLVVASDLRTGRPGSADEAAGGDAAAALLIGDGSEDVPLLAEFQAHTSATEEFLDRWRIPGDQASKTWEDRFGETHYATLAAEAWNALLAATGTTPDDIDALLIAGTHERAATSVLKKTGVGKDRHHDPFTKTTGNSGAAHPALLLASALEDARPGQNIALLVLADGADAFLWRTTDALTAYRPARPVADQLTQSGSVTYGRYLAWRGFLPVEPPRRPEPARTSASAAARATDWKFALVGSRRDDGGAVHLP</sequence>
<dbReference type="Gene3D" id="3.40.47.10">
    <property type="match status" value="1"/>
</dbReference>
<organism evidence="4 5">
    <name type="scientific">Catenulispora pinistramenti</name>
    <dbReference type="NCBI Taxonomy" id="2705254"/>
    <lineage>
        <taxon>Bacteria</taxon>
        <taxon>Bacillati</taxon>
        <taxon>Actinomycetota</taxon>
        <taxon>Actinomycetes</taxon>
        <taxon>Catenulisporales</taxon>
        <taxon>Catenulisporaceae</taxon>
        <taxon>Catenulispora</taxon>
    </lineage>
</organism>
<keyword evidence="5" id="KW-1185">Reference proteome</keyword>
<dbReference type="PANTHER" id="PTHR34069">
    <property type="entry name" value="3-OXOACYL-[ACYL-CARRIER-PROTEIN] SYNTHASE 3"/>
    <property type="match status" value="1"/>
</dbReference>
<comment type="caution">
    <text evidence="4">The sequence shown here is derived from an EMBL/GenBank/DDBJ whole genome shotgun (WGS) entry which is preliminary data.</text>
</comment>
<dbReference type="RefSeq" id="WP_212022121.1">
    <property type="nucleotide sequence ID" value="NZ_JAAFYZ010000399.1"/>
</dbReference>
<dbReference type="Pfam" id="PF08541">
    <property type="entry name" value="ACP_syn_III_C"/>
    <property type="match status" value="1"/>
</dbReference>
<evidence type="ECO:0000259" key="3">
    <source>
        <dbReference type="Pfam" id="PF08541"/>
    </source>
</evidence>
<reference evidence="4 5" key="1">
    <citation type="submission" date="2020-02" db="EMBL/GenBank/DDBJ databases">
        <title>Acidophilic actinobacteria isolated from forest soil.</title>
        <authorList>
            <person name="Golinska P."/>
        </authorList>
    </citation>
    <scope>NUCLEOTIDE SEQUENCE [LARGE SCALE GENOMIC DNA]</scope>
    <source>
        <strain evidence="4 5">NL8</strain>
    </source>
</reference>
<keyword evidence="1" id="KW-0808">Transferase</keyword>
<dbReference type="PANTHER" id="PTHR34069:SF2">
    <property type="entry name" value="BETA-KETOACYL-[ACYL-CARRIER-PROTEIN] SYNTHASE III"/>
    <property type="match status" value="1"/>
</dbReference>
<dbReference type="EMBL" id="JAAFYZ010000399">
    <property type="protein sequence ID" value="MBS2554550.1"/>
    <property type="molecule type" value="Genomic_DNA"/>
</dbReference>
<dbReference type="SUPFAM" id="SSF53901">
    <property type="entry name" value="Thiolase-like"/>
    <property type="match status" value="2"/>
</dbReference>
<proteinExistence type="predicted"/>
<feature type="non-terminal residue" evidence="4">
    <location>
        <position position="373"/>
    </location>
</feature>
<evidence type="ECO:0000256" key="1">
    <source>
        <dbReference type="ARBA" id="ARBA00022679"/>
    </source>
</evidence>
<name>A0ABS5L900_9ACTN</name>
<keyword evidence="2" id="KW-0012">Acyltransferase</keyword>